<organism evidence="2 3">
    <name type="scientific">Desulfovibrio fairfieldensis</name>
    <dbReference type="NCBI Taxonomy" id="44742"/>
    <lineage>
        <taxon>Bacteria</taxon>
        <taxon>Pseudomonadati</taxon>
        <taxon>Thermodesulfobacteriota</taxon>
        <taxon>Desulfovibrionia</taxon>
        <taxon>Desulfovibrionales</taxon>
        <taxon>Desulfovibrionaceae</taxon>
        <taxon>Desulfovibrio</taxon>
    </lineage>
</organism>
<dbReference type="GO" id="GO:0051213">
    <property type="term" value="F:dioxygenase activity"/>
    <property type="evidence" value="ECO:0007669"/>
    <property type="project" value="UniProtKB-KW"/>
</dbReference>
<reference evidence="3" key="1">
    <citation type="submission" date="2016-02" db="EMBL/GenBank/DDBJ databases">
        <authorList>
            <person name="Holder M.E."/>
            <person name="Ajami N.J."/>
            <person name="Petrosino J.F."/>
        </authorList>
    </citation>
    <scope>NUCLEOTIDE SEQUENCE [LARGE SCALE GENOMIC DNA]</scope>
    <source>
        <strain evidence="3">CCUG 45958</strain>
    </source>
</reference>
<keyword evidence="2" id="KW-0560">Oxidoreductase</keyword>
<gene>
    <name evidence="2" type="ORF">AXF13_01060</name>
</gene>
<keyword evidence="3" id="KW-1185">Reference proteome</keyword>
<feature type="chain" id="PRO_5007141270" evidence="1">
    <location>
        <begin position="26"/>
        <end position="349"/>
    </location>
</feature>
<dbReference type="Proteomes" id="UP000069241">
    <property type="component" value="Chromosome"/>
</dbReference>
<keyword evidence="1" id="KW-0732">Signal</keyword>
<sequence length="349" mass="38085">MQFVRPLWACLAISCLLISAAPAQSADHARPAPLRTAWLAEFEAFAAWYAHDRQWDRENNPAVELRPFPTGRLLVDNMHAYGWNLAACGGVPALRALLRKDVYVVGVGTEEAASNAVYARASSPLARLNGGGAARYLRGKTVLCPLGTSAHQLLLAWLDGMGLRDTDVTIVDVEPDEAVRALAKGLGEAAALWAPATYAAEELGLFRLTDGRKSGIAQPVLLLAERGYADKHPERITAYLRSYLQAVESFGKMPVEELALLYQRFQREFAGKALSAANARRELETHLLFPLEKQKALLGGVEADAARPEGPLRDWLKDVIAFHKKTGALSSREAGELESLPLVTPRFLP</sequence>
<dbReference type="PANTHER" id="PTHR30024">
    <property type="entry name" value="ALIPHATIC SULFONATES-BINDING PROTEIN-RELATED"/>
    <property type="match status" value="1"/>
</dbReference>
<evidence type="ECO:0000313" key="3">
    <source>
        <dbReference type="Proteomes" id="UP000069241"/>
    </source>
</evidence>
<dbReference type="Gene3D" id="3.40.190.10">
    <property type="entry name" value="Periplasmic binding protein-like II"/>
    <property type="match status" value="2"/>
</dbReference>
<name>A0A109W3J8_9BACT</name>
<accession>A0A109W3J8</accession>
<dbReference type="EMBL" id="CP014229">
    <property type="protein sequence ID" value="AMD88816.1"/>
    <property type="molecule type" value="Genomic_DNA"/>
</dbReference>
<protein>
    <submittedName>
        <fullName evidence="2">Aromatic ring-opening dioxygenase LigA</fullName>
    </submittedName>
</protein>
<feature type="signal peptide" evidence="1">
    <location>
        <begin position="1"/>
        <end position="25"/>
    </location>
</feature>
<proteinExistence type="predicted"/>
<keyword evidence="2" id="KW-0223">Dioxygenase</keyword>
<dbReference type="RefSeq" id="WP_062251311.1">
    <property type="nucleotide sequence ID" value="NZ_CP014229.1"/>
</dbReference>
<evidence type="ECO:0000256" key="1">
    <source>
        <dbReference type="SAM" id="SignalP"/>
    </source>
</evidence>
<dbReference type="STRING" id="44742.AXF13_01060"/>
<dbReference type="SUPFAM" id="SSF53850">
    <property type="entry name" value="Periplasmic binding protein-like II"/>
    <property type="match status" value="1"/>
</dbReference>
<evidence type="ECO:0000313" key="2">
    <source>
        <dbReference type="EMBL" id="AMD88816.1"/>
    </source>
</evidence>
<dbReference type="AlphaFoldDB" id="A0A109W3J8"/>
<dbReference type="KEGG" id="dfi:AXF13_01060"/>